<dbReference type="InterPro" id="IPR003035">
    <property type="entry name" value="RWP-RK_dom"/>
</dbReference>
<evidence type="ECO:0000313" key="9">
    <source>
        <dbReference type="EMBL" id="KAL0481929.1"/>
    </source>
</evidence>
<feature type="compositionally biased region" description="Low complexity" evidence="7">
    <location>
        <begin position="105"/>
        <end position="121"/>
    </location>
</feature>
<dbReference type="Pfam" id="PF02042">
    <property type="entry name" value="RWP-RK"/>
    <property type="match status" value="1"/>
</dbReference>
<evidence type="ECO:0000256" key="5">
    <source>
        <dbReference type="ARBA" id="ARBA00023163"/>
    </source>
</evidence>
<dbReference type="EMBL" id="JAOPGA020000797">
    <property type="protein sequence ID" value="KAL0481929.1"/>
    <property type="molecule type" value="Genomic_DNA"/>
</dbReference>
<reference evidence="9 10" key="1">
    <citation type="submission" date="2024-03" db="EMBL/GenBank/DDBJ databases">
        <title>The Acrasis kona genome and developmental transcriptomes reveal deep origins of eukaryotic multicellular pathways.</title>
        <authorList>
            <person name="Sheikh S."/>
            <person name="Fu C.-J."/>
            <person name="Brown M.W."/>
            <person name="Baldauf S.L."/>
        </authorList>
    </citation>
    <scope>NUCLEOTIDE SEQUENCE [LARGE SCALE GENOMIC DNA]</scope>
    <source>
        <strain evidence="9 10">ATCC MYA-3509</strain>
    </source>
</reference>
<dbReference type="GO" id="GO:0003700">
    <property type="term" value="F:DNA-binding transcription factor activity"/>
    <property type="evidence" value="ECO:0007669"/>
    <property type="project" value="InterPro"/>
</dbReference>
<evidence type="ECO:0000256" key="3">
    <source>
        <dbReference type="ARBA" id="ARBA00023054"/>
    </source>
</evidence>
<evidence type="ECO:0000259" key="8">
    <source>
        <dbReference type="PROSITE" id="PS51519"/>
    </source>
</evidence>
<feature type="region of interest" description="Disordered" evidence="7">
    <location>
        <begin position="100"/>
        <end position="133"/>
    </location>
</feature>
<name>A0AAW2YXV5_9EUKA</name>
<evidence type="ECO:0000256" key="2">
    <source>
        <dbReference type="ARBA" id="ARBA00023015"/>
    </source>
</evidence>
<gene>
    <name evidence="9" type="ORF">AKO1_011364</name>
</gene>
<dbReference type="PROSITE" id="PS51519">
    <property type="entry name" value="RWP_RK"/>
    <property type="match status" value="1"/>
</dbReference>
<feature type="region of interest" description="Disordered" evidence="7">
    <location>
        <begin position="209"/>
        <end position="242"/>
    </location>
</feature>
<keyword evidence="5" id="KW-0804">Transcription</keyword>
<evidence type="ECO:0000256" key="4">
    <source>
        <dbReference type="ARBA" id="ARBA00023125"/>
    </source>
</evidence>
<keyword evidence="3" id="KW-0175">Coiled coil</keyword>
<comment type="function">
    <text evidence="1">Putative transcription factor.</text>
</comment>
<dbReference type="Proteomes" id="UP001431209">
    <property type="component" value="Unassembled WGS sequence"/>
</dbReference>
<evidence type="ECO:0000256" key="7">
    <source>
        <dbReference type="SAM" id="MobiDB-lite"/>
    </source>
</evidence>
<proteinExistence type="predicted"/>
<keyword evidence="10" id="KW-1185">Reference proteome</keyword>
<dbReference type="AlphaFoldDB" id="A0AAW2YXV5"/>
<evidence type="ECO:0000256" key="1">
    <source>
        <dbReference type="ARBA" id="ARBA00004049"/>
    </source>
</evidence>
<dbReference type="PANTHER" id="PTHR46373">
    <property type="entry name" value="PROTEIN RKD4"/>
    <property type="match status" value="1"/>
</dbReference>
<dbReference type="GO" id="GO:0003677">
    <property type="term" value="F:DNA binding"/>
    <property type="evidence" value="ECO:0007669"/>
    <property type="project" value="UniProtKB-KW"/>
</dbReference>
<keyword evidence="4" id="KW-0238">DNA-binding</keyword>
<organism evidence="9 10">
    <name type="scientific">Acrasis kona</name>
    <dbReference type="NCBI Taxonomy" id="1008807"/>
    <lineage>
        <taxon>Eukaryota</taxon>
        <taxon>Discoba</taxon>
        <taxon>Heterolobosea</taxon>
        <taxon>Tetramitia</taxon>
        <taxon>Eutetramitia</taxon>
        <taxon>Acrasidae</taxon>
        <taxon>Acrasis</taxon>
    </lineage>
</organism>
<comment type="caution">
    <text evidence="9">The sequence shown here is derived from an EMBL/GenBank/DDBJ whole genome shotgun (WGS) entry which is preliminary data.</text>
</comment>
<keyword evidence="2" id="KW-0805">Transcription regulation</keyword>
<dbReference type="InterPro" id="IPR044607">
    <property type="entry name" value="RKD-like"/>
</dbReference>
<keyword evidence="6" id="KW-0539">Nucleus</keyword>
<protein>
    <recommendedName>
        <fullName evidence="8">RWP-RK domain-containing protein</fullName>
    </recommendedName>
</protein>
<feature type="domain" description="RWP-RK" evidence="8">
    <location>
        <begin position="1"/>
        <end position="71"/>
    </location>
</feature>
<sequence>MTTITFDELSSYFDMRLEDACNQIKLSSTSMKKLCREFNVQRWPYRKLKSLYIKKDKLSQQLKEMNADSPGYDDVRYQIQQVDLEVHQIKTKPEVFFDSRTVHDNNTSSPHSNSPNWSPASRSPTSSPDVCDTSKTCTPWANSFSPIVESKHSTLSPRPQQYIHIQEPYGAPAYNQPHPQNINRRSMIPRASAHPYHLSPTQNIVMDRSQVTQRSTDSPSGTYNDEQRQLPSFTSLMHSLQK</sequence>
<evidence type="ECO:0000313" key="10">
    <source>
        <dbReference type="Proteomes" id="UP001431209"/>
    </source>
</evidence>
<feature type="compositionally biased region" description="Polar residues" evidence="7">
    <location>
        <begin position="122"/>
        <end position="133"/>
    </location>
</feature>
<accession>A0AAW2YXV5</accession>
<dbReference type="PANTHER" id="PTHR46373:SF2">
    <property type="entry name" value="RWP-RK DOMAIN-CONTAINING PROTEIN"/>
    <property type="match status" value="1"/>
</dbReference>
<evidence type="ECO:0000256" key="6">
    <source>
        <dbReference type="ARBA" id="ARBA00023242"/>
    </source>
</evidence>